<name>A0AAN7QQY7_TRANT</name>
<organism evidence="2 3">
    <name type="scientific">Trapa natans</name>
    <name type="common">Water chestnut</name>
    <dbReference type="NCBI Taxonomy" id="22666"/>
    <lineage>
        <taxon>Eukaryota</taxon>
        <taxon>Viridiplantae</taxon>
        <taxon>Streptophyta</taxon>
        <taxon>Embryophyta</taxon>
        <taxon>Tracheophyta</taxon>
        <taxon>Spermatophyta</taxon>
        <taxon>Magnoliopsida</taxon>
        <taxon>eudicotyledons</taxon>
        <taxon>Gunneridae</taxon>
        <taxon>Pentapetalae</taxon>
        <taxon>rosids</taxon>
        <taxon>malvids</taxon>
        <taxon>Myrtales</taxon>
        <taxon>Lythraceae</taxon>
        <taxon>Trapa</taxon>
    </lineage>
</organism>
<keyword evidence="3" id="KW-1185">Reference proteome</keyword>
<feature type="transmembrane region" description="Helical" evidence="1">
    <location>
        <begin position="12"/>
        <end position="34"/>
    </location>
</feature>
<keyword evidence="1" id="KW-0812">Transmembrane</keyword>
<comment type="caution">
    <text evidence="2">The sequence shown here is derived from an EMBL/GenBank/DDBJ whole genome shotgun (WGS) entry which is preliminary data.</text>
</comment>
<evidence type="ECO:0000256" key="1">
    <source>
        <dbReference type="SAM" id="Phobius"/>
    </source>
</evidence>
<evidence type="ECO:0000313" key="2">
    <source>
        <dbReference type="EMBL" id="KAK4772190.1"/>
    </source>
</evidence>
<dbReference type="AlphaFoldDB" id="A0AAN7QQY7"/>
<proteinExistence type="predicted"/>
<reference evidence="2 3" key="1">
    <citation type="journal article" date="2023" name="Hortic Res">
        <title>Pangenome of water caltrop reveals structural variations and asymmetric subgenome divergence after allopolyploidization.</title>
        <authorList>
            <person name="Zhang X."/>
            <person name="Chen Y."/>
            <person name="Wang L."/>
            <person name="Yuan Y."/>
            <person name="Fang M."/>
            <person name="Shi L."/>
            <person name="Lu R."/>
            <person name="Comes H.P."/>
            <person name="Ma Y."/>
            <person name="Chen Y."/>
            <person name="Huang G."/>
            <person name="Zhou Y."/>
            <person name="Zheng Z."/>
            <person name="Qiu Y."/>
        </authorList>
    </citation>
    <scope>NUCLEOTIDE SEQUENCE [LARGE SCALE GENOMIC DNA]</scope>
    <source>
        <strain evidence="2">F231</strain>
    </source>
</reference>
<dbReference type="EMBL" id="JAXQNO010000020">
    <property type="protein sequence ID" value="KAK4772190.1"/>
    <property type="molecule type" value="Genomic_DNA"/>
</dbReference>
<evidence type="ECO:0000313" key="3">
    <source>
        <dbReference type="Proteomes" id="UP001346149"/>
    </source>
</evidence>
<protein>
    <submittedName>
        <fullName evidence="2">Uncharacterized protein</fullName>
    </submittedName>
</protein>
<accession>A0AAN7QQY7</accession>
<keyword evidence="1" id="KW-1133">Transmembrane helix</keyword>
<keyword evidence="1" id="KW-0472">Membrane</keyword>
<sequence length="111" mass="12994">MMLYAYIYHQGLLWAGTFFILRPFTISLLTAYAIKQEREREHHQPRGMHMVAIGSPYLIPQLRSMHLHRFLETECESRRVALFQPSGLKTQRFSWCSKINAVSGSQPHMES</sequence>
<gene>
    <name evidence="2" type="ORF">SAY86_013965</name>
</gene>
<dbReference type="Proteomes" id="UP001346149">
    <property type="component" value="Unassembled WGS sequence"/>
</dbReference>